<dbReference type="Proteomes" id="UP001055072">
    <property type="component" value="Unassembled WGS sequence"/>
</dbReference>
<organism evidence="1 2">
    <name type="scientific">Irpex rosettiformis</name>
    <dbReference type="NCBI Taxonomy" id="378272"/>
    <lineage>
        <taxon>Eukaryota</taxon>
        <taxon>Fungi</taxon>
        <taxon>Dikarya</taxon>
        <taxon>Basidiomycota</taxon>
        <taxon>Agaricomycotina</taxon>
        <taxon>Agaricomycetes</taxon>
        <taxon>Polyporales</taxon>
        <taxon>Irpicaceae</taxon>
        <taxon>Irpex</taxon>
    </lineage>
</organism>
<dbReference type="EMBL" id="MU274900">
    <property type="protein sequence ID" value="KAI0094515.1"/>
    <property type="molecule type" value="Genomic_DNA"/>
</dbReference>
<protein>
    <submittedName>
        <fullName evidence="1">Glutaredoxin</fullName>
    </submittedName>
</protein>
<name>A0ACB8UK64_9APHY</name>
<proteinExistence type="predicted"/>
<gene>
    <name evidence="1" type="ORF">BDY19DRAFT_913145</name>
</gene>
<accession>A0ACB8UK64</accession>
<sequence>MAAKDIAENAIAGSTITVFSKTYCPYCKRAKGLLASEFPDVKTEILELDDRDDGNEIQDYLQQKTGQRSVPNIFINQRHVGGCDSIVALNKQGKLAGLVAA</sequence>
<keyword evidence="2" id="KW-1185">Reference proteome</keyword>
<evidence type="ECO:0000313" key="2">
    <source>
        <dbReference type="Proteomes" id="UP001055072"/>
    </source>
</evidence>
<comment type="caution">
    <text evidence="1">The sequence shown here is derived from an EMBL/GenBank/DDBJ whole genome shotgun (WGS) entry which is preliminary data.</text>
</comment>
<reference evidence="1" key="1">
    <citation type="journal article" date="2021" name="Environ. Microbiol.">
        <title>Gene family expansions and transcriptome signatures uncover fungal adaptations to wood decay.</title>
        <authorList>
            <person name="Hage H."/>
            <person name="Miyauchi S."/>
            <person name="Viragh M."/>
            <person name="Drula E."/>
            <person name="Min B."/>
            <person name="Chaduli D."/>
            <person name="Navarro D."/>
            <person name="Favel A."/>
            <person name="Norest M."/>
            <person name="Lesage-Meessen L."/>
            <person name="Balint B."/>
            <person name="Merenyi Z."/>
            <person name="de Eugenio L."/>
            <person name="Morin E."/>
            <person name="Martinez A.T."/>
            <person name="Baldrian P."/>
            <person name="Stursova M."/>
            <person name="Martinez M.J."/>
            <person name="Novotny C."/>
            <person name="Magnuson J.K."/>
            <person name="Spatafora J.W."/>
            <person name="Maurice S."/>
            <person name="Pangilinan J."/>
            <person name="Andreopoulos W."/>
            <person name="LaButti K."/>
            <person name="Hundley H."/>
            <person name="Na H."/>
            <person name="Kuo A."/>
            <person name="Barry K."/>
            <person name="Lipzen A."/>
            <person name="Henrissat B."/>
            <person name="Riley R."/>
            <person name="Ahrendt S."/>
            <person name="Nagy L.G."/>
            <person name="Grigoriev I.V."/>
            <person name="Martin F."/>
            <person name="Rosso M.N."/>
        </authorList>
    </citation>
    <scope>NUCLEOTIDE SEQUENCE</scope>
    <source>
        <strain evidence="1">CBS 384.51</strain>
    </source>
</reference>
<evidence type="ECO:0000313" key="1">
    <source>
        <dbReference type="EMBL" id="KAI0094515.1"/>
    </source>
</evidence>